<evidence type="ECO:0000313" key="1">
    <source>
        <dbReference type="EMBL" id="OZG57540.1"/>
    </source>
</evidence>
<organism evidence="1 2">
    <name type="scientific">Bifidobacterium myosotis</name>
    <dbReference type="NCBI Taxonomy" id="1630166"/>
    <lineage>
        <taxon>Bacteria</taxon>
        <taxon>Bacillati</taxon>
        <taxon>Actinomycetota</taxon>
        <taxon>Actinomycetes</taxon>
        <taxon>Bifidobacteriales</taxon>
        <taxon>Bifidobacteriaceae</taxon>
        <taxon>Bifidobacterium</taxon>
    </lineage>
</organism>
<dbReference type="AlphaFoldDB" id="A0A261FED4"/>
<gene>
    <name evidence="1" type="ORF">BMYO_1859</name>
</gene>
<accession>A0A261FED4</accession>
<dbReference type="EMBL" id="MWWW01000027">
    <property type="protein sequence ID" value="OZG57540.1"/>
    <property type="molecule type" value="Genomic_DNA"/>
</dbReference>
<dbReference type="Proteomes" id="UP000216871">
    <property type="component" value="Unassembled WGS sequence"/>
</dbReference>
<keyword evidence="2" id="KW-1185">Reference proteome</keyword>
<reference evidence="1 2" key="1">
    <citation type="journal article" date="2017" name="BMC Genomics">
        <title>Comparative genomic and phylogenomic analyses of the Bifidobacteriaceae family.</title>
        <authorList>
            <person name="Lugli G.A."/>
            <person name="Milani C."/>
            <person name="Turroni F."/>
            <person name="Duranti S."/>
            <person name="Mancabelli L."/>
            <person name="Mangifesta M."/>
            <person name="Ferrario C."/>
            <person name="Modesto M."/>
            <person name="Mattarelli P."/>
            <person name="Jiri K."/>
            <person name="van Sinderen D."/>
            <person name="Ventura M."/>
        </authorList>
    </citation>
    <scope>NUCLEOTIDE SEQUENCE [LARGE SCALE GENOMIC DNA]</scope>
    <source>
        <strain evidence="1 2">DSM 100196</strain>
    </source>
</reference>
<evidence type="ECO:0000313" key="2">
    <source>
        <dbReference type="Proteomes" id="UP000216871"/>
    </source>
</evidence>
<sequence length="191" mass="21929">MAKNRKVPNGQFPCSLIVAGYERSIQILKKSFHEHNRKPLSHQTVIPGTIGSCVSMLPGDEYDPGNSAIEQHTHILILANAITILYAQHRSISKTCKIRGNDLSENRIHRILQTRQYQSDQPGTTRSQSARPFQTQYIDGRKHGPAHLRAHSRPFIKYTGYRRLTYRRLLGNLVQMRSHAFIMQPLKLYCK</sequence>
<name>A0A261FED4_9BIFI</name>
<comment type="caution">
    <text evidence="1">The sequence shown here is derived from an EMBL/GenBank/DDBJ whole genome shotgun (WGS) entry which is preliminary data.</text>
</comment>
<protein>
    <submittedName>
        <fullName evidence="1">Uncharacterized protein</fullName>
    </submittedName>
</protein>
<proteinExistence type="predicted"/>